<proteinExistence type="predicted"/>
<sequence>MQLSIINNSHHRRQGHRLYVFLPPLCLRTLESSVGKGSPPLEEQEECVGVEQLKNEDSRFVLSCACGKRFEMLLKNNGTHVVDNHDSNVQTDPKTNTHMDENISGPIANVTVSHTGPTSSGPTSYAKFVTGITNKKSVHFCTLITSARKGAEVAVLLEYIRAISERFVNTAYGFFFEKRNPNVNLMKEYVGNVTVWFKLYGVPVIAFSKVGLSAIGTKLGDHVSEDEVASVDNEMTSFLASKKVSYANDLNNGKSNSSSSSESGSNINTVNFVVGSRNDVDSSNDFVATQNEEVATLEKIEPKTYFEASKYSHWIDAMNQEMDALLRNGTWKLVDLPEGRKAIGSKWIYKIKFRSSSEIDIKLDWLLKSWPIFQLDVNNAFPYNDLDEIVYMRPPEGYFPSDNRR</sequence>
<dbReference type="AlphaFoldDB" id="A0A6L2N1S2"/>
<evidence type="ECO:0000313" key="1">
    <source>
        <dbReference type="EMBL" id="GEU78615.1"/>
    </source>
</evidence>
<organism evidence="1">
    <name type="scientific">Tanacetum cinerariifolium</name>
    <name type="common">Dalmatian daisy</name>
    <name type="synonym">Chrysanthemum cinerariifolium</name>
    <dbReference type="NCBI Taxonomy" id="118510"/>
    <lineage>
        <taxon>Eukaryota</taxon>
        <taxon>Viridiplantae</taxon>
        <taxon>Streptophyta</taxon>
        <taxon>Embryophyta</taxon>
        <taxon>Tracheophyta</taxon>
        <taxon>Spermatophyta</taxon>
        <taxon>Magnoliopsida</taxon>
        <taxon>eudicotyledons</taxon>
        <taxon>Gunneridae</taxon>
        <taxon>Pentapetalae</taxon>
        <taxon>asterids</taxon>
        <taxon>campanulids</taxon>
        <taxon>Asterales</taxon>
        <taxon>Asteraceae</taxon>
        <taxon>Asteroideae</taxon>
        <taxon>Anthemideae</taxon>
        <taxon>Anthemidinae</taxon>
        <taxon>Tanacetum</taxon>
    </lineage>
</organism>
<evidence type="ECO:0008006" key="2">
    <source>
        <dbReference type="Google" id="ProtNLM"/>
    </source>
</evidence>
<accession>A0A6L2N1S2</accession>
<protein>
    <recommendedName>
        <fullName evidence="2">Reverse transcriptase Ty1/copia-type domain-containing protein</fullName>
    </recommendedName>
</protein>
<dbReference type="EMBL" id="BKCJ010007709">
    <property type="protein sequence ID" value="GEU78615.1"/>
    <property type="molecule type" value="Genomic_DNA"/>
</dbReference>
<name>A0A6L2N1S2_TANCI</name>
<comment type="caution">
    <text evidence="1">The sequence shown here is derived from an EMBL/GenBank/DDBJ whole genome shotgun (WGS) entry which is preliminary data.</text>
</comment>
<reference evidence="1" key="1">
    <citation type="journal article" date="2019" name="Sci. Rep.">
        <title>Draft genome of Tanacetum cinerariifolium, the natural source of mosquito coil.</title>
        <authorList>
            <person name="Yamashiro T."/>
            <person name="Shiraishi A."/>
            <person name="Satake H."/>
            <person name="Nakayama K."/>
        </authorList>
    </citation>
    <scope>NUCLEOTIDE SEQUENCE</scope>
</reference>
<gene>
    <name evidence="1" type="ORF">Tci_050593</name>
</gene>